<dbReference type="AlphaFoldDB" id="A0A0A9EDA5"/>
<organism evidence="2">
    <name type="scientific">Arundo donax</name>
    <name type="common">Giant reed</name>
    <name type="synonym">Donax arundinaceus</name>
    <dbReference type="NCBI Taxonomy" id="35708"/>
    <lineage>
        <taxon>Eukaryota</taxon>
        <taxon>Viridiplantae</taxon>
        <taxon>Streptophyta</taxon>
        <taxon>Embryophyta</taxon>
        <taxon>Tracheophyta</taxon>
        <taxon>Spermatophyta</taxon>
        <taxon>Magnoliopsida</taxon>
        <taxon>Liliopsida</taxon>
        <taxon>Poales</taxon>
        <taxon>Poaceae</taxon>
        <taxon>PACMAD clade</taxon>
        <taxon>Arundinoideae</taxon>
        <taxon>Arundineae</taxon>
        <taxon>Arundo</taxon>
    </lineage>
</organism>
<reference evidence="2" key="2">
    <citation type="journal article" date="2015" name="Data Brief">
        <title>Shoot transcriptome of the giant reed, Arundo donax.</title>
        <authorList>
            <person name="Barrero R.A."/>
            <person name="Guerrero F.D."/>
            <person name="Moolhuijzen P."/>
            <person name="Goolsby J.A."/>
            <person name="Tidwell J."/>
            <person name="Bellgard S.E."/>
            <person name="Bellgard M.I."/>
        </authorList>
    </citation>
    <scope>NUCLEOTIDE SEQUENCE</scope>
    <source>
        <tissue evidence="2">Shoot tissue taken approximately 20 cm above the soil surface</tissue>
    </source>
</reference>
<feature type="region of interest" description="Disordered" evidence="1">
    <location>
        <begin position="1"/>
        <end position="20"/>
    </location>
</feature>
<dbReference type="EMBL" id="GBRH01199166">
    <property type="protein sequence ID" value="JAD98729.1"/>
    <property type="molecule type" value="Transcribed_RNA"/>
</dbReference>
<proteinExistence type="predicted"/>
<evidence type="ECO:0000256" key="1">
    <source>
        <dbReference type="SAM" id="MobiDB-lite"/>
    </source>
</evidence>
<sequence>MPCHKNLVFPRTPQAEPVSS</sequence>
<reference evidence="2" key="1">
    <citation type="submission" date="2014-09" db="EMBL/GenBank/DDBJ databases">
        <authorList>
            <person name="Magalhaes I.L.F."/>
            <person name="Oliveira U."/>
            <person name="Santos F.R."/>
            <person name="Vidigal T.H.D.A."/>
            <person name="Brescovit A.D."/>
            <person name="Santos A.J."/>
        </authorList>
    </citation>
    <scope>NUCLEOTIDE SEQUENCE</scope>
    <source>
        <tissue evidence="2">Shoot tissue taken approximately 20 cm above the soil surface</tissue>
    </source>
</reference>
<evidence type="ECO:0000313" key="2">
    <source>
        <dbReference type="EMBL" id="JAD98729.1"/>
    </source>
</evidence>
<accession>A0A0A9EDA5</accession>
<protein>
    <submittedName>
        <fullName evidence="2">Uncharacterized protein</fullName>
    </submittedName>
</protein>
<name>A0A0A9EDA5_ARUDO</name>